<evidence type="ECO:0000256" key="7">
    <source>
        <dbReference type="RuleBase" id="RU003797"/>
    </source>
</evidence>
<dbReference type="PROSITE" id="PS01302">
    <property type="entry name" value="UPF0758"/>
    <property type="match status" value="1"/>
</dbReference>
<dbReference type="Gene3D" id="3.40.140.10">
    <property type="entry name" value="Cytidine Deaminase, domain 2"/>
    <property type="match status" value="1"/>
</dbReference>
<dbReference type="Pfam" id="PF20582">
    <property type="entry name" value="UPF0758_N"/>
    <property type="match status" value="1"/>
</dbReference>
<sequence length="275" mass="31445">MKKNNLDKDIVNENIKIIEPNILKEKSRNRLPSELIDSDYIDSKINKTYIHKKIKELAQEDRPMEKLVFSGKGSLSDVELLAIILKTGSKEKTAISLAQEILSKYTNPEQLMQASVEELQEFKGVGLSKATTIVACLEFSSRIRRKNTIRKITVNSPESIKDYFVEKYRYEDREFFETLLFDTKNQLIGIQEISIGDLSRSLVSPREVYKFAVRRSAESIIFVHNHPSGNPEPSKDDVLVTKRLIDAGNILGITVLDHIIIGYDNYVSLKRENLI</sequence>
<keyword evidence="6" id="KW-0482">Metalloprotease</keyword>
<dbReference type="EMBL" id="JAYKOT010000003">
    <property type="protein sequence ID" value="MEB3429883.1"/>
    <property type="molecule type" value="Genomic_DNA"/>
</dbReference>
<feature type="domain" description="MPN" evidence="8">
    <location>
        <begin position="153"/>
        <end position="275"/>
    </location>
</feature>
<accession>A0AAW9MYB8</accession>
<keyword evidence="10" id="KW-1185">Reference proteome</keyword>
<protein>
    <submittedName>
        <fullName evidence="9">DNA repair protein RadC</fullName>
    </submittedName>
</protein>
<evidence type="ECO:0000256" key="5">
    <source>
        <dbReference type="ARBA" id="ARBA00022833"/>
    </source>
</evidence>
<dbReference type="InterPro" id="IPR020891">
    <property type="entry name" value="UPF0758_CS"/>
</dbReference>
<dbReference type="InterPro" id="IPR025657">
    <property type="entry name" value="RadC_JAB"/>
</dbReference>
<keyword evidence="5" id="KW-0862">Zinc</keyword>
<keyword evidence="3" id="KW-0479">Metal-binding</keyword>
<dbReference type="PROSITE" id="PS50249">
    <property type="entry name" value="MPN"/>
    <property type="match status" value="1"/>
</dbReference>
<comment type="similarity">
    <text evidence="1 7">Belongs to the UPF0758 family.</text>
</comment>
<organism evidence="9 10">
    <name type="scientific">Citroniella saccharovorans</name>
    <dbReference type="NCBI Taxonomy" id="2053367"/>
    <lineage>
        <taxon>Bacteria</taxon>
        <taxon>Bacillati</taxon>
        <taxon>Bacillota</taxon>
        <taxon>Tissierellia</taxon>
        <taxon>Tissierellales</taxon>
        <taxon>Peptoniphilaceae</taxon>
        <taxon>Citroniella</taxon>
    </lineage>
</organism>
<name>A0AAW9MYB8_9FIRM</name>
<dbReference type="GO" id="GO:0006508">
    <property type="term" value="P:proteolysis"/>
    <property type="evidence" value="ECO:0007669"/>
    <property type="project" value="UniProtKB-KW"/>
</dbReference>
<dbReference type="InterPro" id="IPR046778">
    <property type="entry name" value="UPF0758_N"/>
</dbReference>
<keyword evidence="4" id="KW-0378">Hydrolase</keyword>
<dbReference type="InterPro" id="IPR001405">
    <property type="entry name" value="UPF0758"/>
</dbReference>
<dbReference type="GO" id="GO:0008237">
    <property type="term" value="F:metallopeptidase activity"/>
    <property type="evidence" value="ECO:0007669"/>
    <property type="project" value="UniProtKB-KW"/>
</dbReference>
<evidence type="ECO:0000256" key="6">
    <source>
        <dbReference type="ARBA" id="ARBA00023049"/>
    </source>
</evidence>
<dbReference type="RefSeq" id="WP_324620038.1">
    <property type="nucleotide sequence ID" value="NZ_JAYKOT010000003.1"/>
</dbReference>
<proteinExistence type="inferred from homology"/>
<dbReference type="Pfam" id="PF04002">
    <property type="entry name" value="RadC"/>
    <property type="match status" value="1"/>
</dbReference>
<dbReference type="NCBIfam" id="TIGR00608">
    <property type="entry name" value="radc"/>
    <property type="match status" value="1"/>
</dbReference>
<dbReference type="GO" id="GO:0046872">
    <property type="term" value="F:metal ion binding"/>
    <property type="evidence" value="ECO:0007669"/>
    <property type="project" value="UniProtKB-KW"/>
</dbReference>
<dbReference type="SUPFAM" id="SSF47781">
    <property type="entry name" value="RuvA domain 2-like"/>
    <property type="match status" value="1"/>
</dbReference>
<reference evidence="9 10" key="1">
    <citation type="submission" date="2024-01" db="EMBL/GenBank/DDBJ databases">
        <title>Complete genome sequence of Citroniella saccharovorans strain M6.X9, isolated from human fecal sample.</title>
        <authorList>
            <person name="Cheng G."/>
            <person name="Westerholm M."/>
            <person name="Schnurer A."/>
        </authorList>
    </citation>
    <scope>NUCLEOTIDE SEQUENCE [LARGE SCALE GENOMIC DNA]</scope>
    <source>
        <strain evidence="9 10">DSM 29873</strain>
    </source>
</reference>
<dbReference type="PANTHER" id="PTHR30471">
    <property type="entry name" value="DNA REPAIR PROTEIN RADC"/>
    <property type="match status" value="1"/>
</dbReference>
<dbReference type="InterPro" id="IPR037518">
    <property type="entry name" value="MPN"/>
</dbReference>
<evidence type="ECO:0000256" key="2">
    <source>
        <dbReference type="ARBA" id="ARBA00022670"/>
    </source>
</evidence>
<dbReference type="Gene3D" id="1.10.150.20">
    <property type="entry name" value="5' to 3' exonuclease, C-terminal subdomain"/>
    <property type="match status" value="1"/>
</dbReference>
<evidence type="ECO:0000259" key="8">
    <source>
        <dbReference type="PROSITE" id="PS50249"/>
    </source>
</evidence>
<evidence type="ECO:0000256" key="3">
    <source>
        <dbReference type="ARBA" id="ARBA00022723"/>
    </source>
</evidence>
<evidence type="ECO:0000313" key="9">
    <source>
        <dbReference type="EMBL" id="MEB3429883.1"/>
    </source>
</evidence>
<evidence type="ECO:0000313" key="10">
    <source>
        <dbReference type="Proteomes" id="UP001357733"/>
    </source>
</evidence>
<dbReference type="AlphaFoldDB" id="A0AAW9MYB8"/>
<dbReference type="Proteomes" id="UP001357733">
    <property type="component" value="Unassembled WGS sequence"/>
</dbReference>
<gene>
    <name evidence="9" type="primary">radC</name>
    <name evidence="9" type="ORF">VLK81_07670</name>
</gene>
<evidence type="ECO:0000256" key="1">
    <source>
        <dbReference type="ARBA" id="ARBA00010243"/>
    </source>
</evidence>
<dbReference type="InterPro" id="IPR010994">
    <property type="entry name" value="RuvA_2-like"/>
</dbReference>
<keyword evidence="2" id="KW-0645">Protease</keyword>
<comment type="caution">
    <text evidence="9">The sequence shown here is derived from an EMBL/GenBank/DDBJ whole genome shotgun (WGS) entry which is preliminary data.</text>
</comment>
<dbReference type="NCBIfam" id="NF000642">
    <property type="entry name" value="PRK00024.1"/>
    <property type="match status" value="1"/>
</dbReference>
<dbReference type="PANTHER" id="PTHR30471:SF3">
    <property type="entry name" value="UPF0758 PROTEIN YEES-RELATED"/>
    <property type="match status" value="1"/>
</dbReference>
<dbReference type="CDD" id="cd08071">
    <property type="entry name" value="MPN_DUF2466"/>
    <property type="match status" value="1"/>
</dbReference>
<evidence type="ECO:0000256" key="4">
    <source>
        <dbReference type="ARBA" id="ARBA00022801"/>
    </source>
</evidence>